<dbReference type="OrthoDB" id="9780560at2"/>
<protein>
    <submittedName>
        <fullName evidence="10">Putative ABC transport system permease protein</fullName>
    </submittedName>
</protein>
<dbReference type="AlphaFoldDB" id="A0A1N5ZM47"/>
<reference evidence="11" key="1">
    <citation type="submission" date="2016-12" db="EMBL/GenBank/DDBJ databases">
        <authorList>
            <person name="Varghese N."/>
            <person name="Submissions S."/>
        </authorList>
    </citation>
    <scope>NUCLEOTIDE SEQUENCE [LARGE SCALE GENOMIC DNA]</scope>
    <source>
        <strain evidence="11">DSM 45599</strain>
    </source>
</reference>
<evidence type="ECO:0000256" key="7">
    <source>
        <dbReference type="SAM" id="Phobius"/>
    </source>
</evidence>
<feature type="transmembrane region" description="Helical" evidence="7">
    <location>
        <begin position="357"/>
        <end position="377"/>
    </location>
</feature>
<keyword evidence="4 7" id="KW-1133">Transmembrane helix</keyword>
<name>A0A1N5ZM47_9ACTN</name>
<keyword evidence="2" id="KW-1003">Cell membrane</keyword>
<dbReference type="InterPro" id="IPR050250">
    <property type="entry name" value="Macrolide_Exporter_MacB"/>
</dbReference>
<keyword evidence="5 7" id="KW-0472">Membrane</keyword>
<dbReference type="Pfam" id="PF02687">
    <property type="entry name" value="FtsX"/>
    <property type="match status" value="1"/>
</dbReference>
<dbReference type="EMBL" id="FSQT01000002">
    <property type="protein sequence ID" value="SIN22844.1"/>
    <property type="molecule type" value="Genomic_DNA"/>
</dbReference>
<evidence type="ECO:0000256" key="3">
    <source>
        <dbReference type="ARBA" id="ARBA00022692"/>
    </source>
</evidence>
<dbReference type="Proteomes" id="UP000185124">
    <property type="component" value="Unassembled WGS sequence"/>
</dbReference>
<evidence type="ECO:0000256" key="4">
    <source>
        <dbReference type="ARBA" id="ARBA00022989"/>
    </source>
</evidence>
<feature type="transmembrane region" description="Helical" evidence="7">
    <location>
        <begin position="316"/>
        <end position="345"/>
    </location>
</feature>
<dbReference type="Pfam" id="PF12704">
    <property type="entry name" value="MacB_PCD"/>
    <property type="match status" value="1"/>
</dbReference>
<accession>A0A1N5ZM47</accession>
<feature type="domain" description="MacB-like periplasmic core" evidence="9">
    <location>
        <begin position="21"/>
        <end position="237"/>
    </location>
</feature>
<dbReference type="RefSeq" id="WP_074314812.1">
    <property type="nucleotide sequence ID" value="NZ_FSQT01000002.1"/>
</dbReference>
<evidence type="ECO:0000256" key="5">
    <source>
        <dbReference type="ARBA" id="ARBA00023136"/>
    </source>
</evidence>
<feature type="transmembrane region" description="Helical" evidence="7">
    <location>
        <begin position="21"/>
        <end position="42"/>
    </location>
</feature>
<dbReference type="GO" id="GO:0005886">
    <property type="term" value="C:plasma membrane"/>
    <property type="evidence" value="ECO:0007669"/>
    <property type="project" value="UniProtKB-SubCell"/>
</dbReference>
<comment type="subcellular location">
    <subcellularLocation>
        <location evidence="1">Cell membrane</location>
        <topology evidence="1">Multi-pass membrane protein</topology>
    </subcellularLocation>
</comment>
<organism evidence="10 11">
    <name type="scientific">Micromonospora cremea</name>
    <dbReference type="NCBI Taxonomy" id="709881"/>
    <lineage>
        <taxon>Bacteria</taxon>
        <taxon>Bacillati</taxon>
        <taxon>Actinomycetota</taxon>
        <taxon>Actinomycetes</taxon>
        <taxon>Micromonosporales</taxon>
        <taxon>Micromonosporaceae</taxon>
        <taxon>Micromonospora</taxon>
    </lineage>
</organism>
<evidence type="ECO:0000256" key="2">
    <source>
        <dbReference type="ARBA" id="ARBA00022475"/>
    </source>
</evidence>
<feature type="transmembrane region" description="Helical" evidence="7">
    <location>
        <begin position="264"/>
        <end position="295"/>
    </location>
</feature>
<proteinExistence type="inferred from homology"/>
<gene>
    <name evidence="10" type="ORF">SAMN04489832_4179</name>
</gene>
<sequence length="394" mass="41193">MRVAEAWRVALDALRANRLRSALTMLGVIIGVASVVLLVAIGTGTKQKVEQQVEGLGSNLLLVVPGRIEVGTAPVVSPLTLKDVDAVTRVVGDPDRVAVTIASGATARAGARSDFTTVQGVLETTPAVFTRSLARGRYLTGTDVDTSRRVAVLGDSVARALFPDRDPLGQQVTLAGVRFRVIGVFAPLGQSLGVDRDDEVHVPVTAAQRLWGTQRVDGIAVKAPDRERIDELGERIVAELNRRHPDTEFSAVTQQQILGVLGDILGVLTGVLAAIAGISLLVGGVGVSNIMLVSVRERTREIGLRKAVGARPRDIGVQFLLEAVLLTTIGGLTGMALGVGTALLVDALSPIPAAITWWSLALAFGVSAAVGIVFGVVPAQRAGRLDPVVALRAE</sequence>
<feature type="domain" description="ABC3 transporter permease C-terminal" evidence="8">
    <location>
        <begin position="274"/>
        <end position="387"/>
    </location>
</feature>
<evidence type="ECO:0000256" key="6">
    <source>
        <dbReference type="ARBA" id="ARBA00038076"/>
    </source>
</evidence>
<keyword evidence="11" id="KW-1185">Reference proteome</keyword>
<keyword evidence="3 7" id="KW-0812">Transmembrane</keyword>
<dbReference type="PANTHER" id="PTHR30572">
    <property type="entry name" value="MEMBRANE COMPONENT OF TRANSPORTER-RELATED"/>
    <property type="match status" value="1"/>
</dbReference>
<evidence type="ECO:0000259" key="9">
    <source>
        <dbReference type="Pfam" id="PF12704"/>
    </source>
</evidence>
<dbReference type="STRING" id="709881.SAMN04489832_4179"/>
<evidence type="ECO:0000259" key="8">
    <source>
        <dbReference type="Pfam" id="PF02687"/>
    </source>
</evidence>
<dbReference type="PANTHER" id="PTHR30572:SF4">
    <property type="entry name" value="ABC TRANSPORTER PERMEASE YTRF"/>
    <property type="match status" value="1"/>
</dbReference>
<dbReference type="GO" id="GO:0022857">
    <property type="term" value="F:transmembrane transporter activity"/>
    <property type="evidence" value="ECO:0007669"/>
    <property type="project" value="TreeGrafter"/>
</dbReference>
<dbReference type="InterPro" id="IPR025857">
    <property type="entry name" value="MacB_PCD"/>
</dbReference>
<comment type="similarity">
    <text evidence="6">Belongs to the ABC-4 integral membrane protein family.</text>
</comment>
<evidence type="ECO:0000256" key="1">
    <source>
        <dbReference type="ARBA" id="ARBA00004651"/>
    </source>
</evidence>
<evidence type="ECO:0000313" key="10">
    <source>
        <dbReference type="EMBL" id="SIN22844.1"/>
    </source>
</evidence>
<dbReference type="InterPro" id="IPR003838">
    <property type="entry name" value="ABC3_permease_C"/>
</dbReference>
<evidence type="ECO:0000313" key="11">
    <source>
        <dbReference type="Proteomes" id="UP000185124"/>
    </source>
</evidence>